<comment type="caution">
    <text evidence="2">The sequence shown here is derived from an EMBL/GenBank/DDBJ whole genome shotgun (WGS) entry which is preliminary data.</text>
</comment>
<organism evidence="2 3">
    <name type="scientific">Pseudomonas lactucae</name>
    <dbReference type="NCBI Taxonomy" id="2813360"/>
    <lineage>
        <taxon>Bacteria</taxon>
        <taxon>Pseudomonadati</taxon>
        <taxon>Pseudomonadota</taxon>
        <taxon>Gammaproteobacteria</taxon>
        <taxon>Pseudomonadales</taxon>
        <taxon>Pseudomonadaceae</taxon>
        <taxon>Pseudomonas</taxon>
    </lineage>
</organism>
<keyword evidence="3" id="KW-1185">Reference proteome</keyword>
<dbReference type="AlphaFoldDB" id="A0A9X0YCY2"/>
<evidence type="ECO:0000313" key="3">
    <source>
        <dbReference type="Proteomes" id="UP001154860"/>
    </source>
</evidence>
<sequence length="164" mass="18733">MSISISQANNFSYLPNPFIEYKAQPDSTQDAMHNQWTAPATASSRSKRATSQGSEATWYSDKKLLQEVKKHFHEYARGADDKYVNFNELKEAAGELQTDRVFSEQASDVAKVMLARKDLLNRLDIGIGFFGPGLQDERFDHENLDYLIRYASNTPRPRFSDDDE</sequence>
<reference evidence="2 3" key="1">
    <citation type="journal article" date="2021" name="Int. J. Syst. Evol. Microbiol.">
        <title>Pseudomonas lactucae sp. nov., a pathogen causing bacterial rot of lettuce in Japan.</title>
        <authorList>
            <person name="Sawada H."/>
            <person name="Fujikawa T."/>
            <person name="Satou M."/>
        </authorList>
    </citation>
    <scope>NUCLEOTIDE SEQUENCE [LARGE SCALE GENOMIC DNA]</scope>
    <source>
        <strain evidence="2 3">MAFF 301381</strain>
    </source>
</reference>
<evidence type="ECO:0000256" key="1">
    <source>
        <dbReference type="SAM" id="MobiDB-lite"/>
    </source>
</evidence>
<feature type="region of interest" description="Disordered" evidence="1">
    <location>
        <begin position="29"/>
        <end position="54"/>
    </location>
</feature>
<evidence type="ECO:0000313" key="2">
    <source>
        <dbReference type="EMBL" id="MBN2977710.1"/>
    </source>
</evidence>
<protein>
    <submittedName>
        <fullName evidence="2">Uncharacterized protein</fullName>
    </submittedName>
</protein>
<reference evidence="2 3" key="2">
    <citation type="journal article" date="2023" name="Plant Pathol.">
        <title>Dismantling and reorganizing Pseudomonas marginalis sensu#lato.</title>
        <authorList>
            <person name="Sawada H."/>
            <person name="Fujikawa T."/>
            <person name="Satou M."/>
        </authorList>
    </citation>
    <scope>NUCLEOTIDE SEQUENCE [LARGE SCALE GENOMIC DNA]</scope>
    <source>
        <strain evidence="2 3">MAFF 301381</strain>
    </source>
</reference>
<proteinExistence type="predicted"/>
<dbReference type="EMBL" id="JAFHKJ010000076">
    <property type="protein sequence ID" value="MBN2977710.1"/>
    <property type="molecule type" value="Genomic_DNA"/>
</dbReference>
<name>A0A9X0YCY2_9PSED</name>
<gene>
    <name evidence="2" type="ORF">JWR99_17845</name>
</gene>
<accession>A0A9X0YCY2</accession>
<dbReference type="RefSeq" id="WP_179119912.1">
    <property type="nucleotide sequence ID" value="NZ_JAFHKI010000063.1"/>
</dbReference>
<dbReference type="Proteomes" id="UP001154860">
    <property type="component" value="Unassembled WGS sequence"/>
</dbReference>